<accession>A0ABP8AA23</accession>
<feature type="region of interest" description="Disordered" evidence="2">
    <location>
        <begin position="1"/>
        <end position="25"/>
    </location>
</feature>
<evidence type="ECO:0008006" key="5">
    <source>
        <dbReference type="Google" id="ProtNLM"/>
    </source>
</evidence>
<evidence type="ECO:0000256" key="1">
    <source>
        <dbReference type="ARBA" id="ARBA00023172"/>
    </source>
</evidence>
<gene>
    <name evidence="3" type="ORF">GCM10022252_03240</name>
</gene>
<organism evidence="3 4">
    <name type="scientific">Streptosporangium oxazolinicum</name>
    <dbReference type="NCBI Taxonomy" id="909287"/>
    <lineage>
        <taxon>Bacteria</taxon>
        <taxon>Bacillati</taxon>
        <taxon>Actinomycetota</taxon>
        <taxon>Actinomycetes</taxon>
        <taxon>Streptosporangiales</taxon>
        <taxon>Streptosporangiaceae</taxon>
        <taxon>Streptosporangium</taxon>
    </lineage>
</organism>
<dbReference type="Gene3D" id="1.10.443.10">
    <property type="entry name" value="Intergrase catalytic core"/>
    <property type="match status" value="1"/>
</dbReference>
<sequence length="113" mass="12166">MNNQAGGPSGSTTAPPQPSPYQTANLRRKARLHRLADHSGGKRVPDPQVHDLRHTGNTLTAMTAGVSLKEPMSRMGRSGAKAAMIYLHEVKNRDRVIATAATVRSRPMSPKTS</sequence>
<comment type="caution">
    <text evidence="3">The sequence shown here is derived from an EMBL/GenBank/DDBJ whole genome shotgun (WGS) entry which is preliminary data.</text>
</comment>
<proteinExistence type="predicted"/>
<name>A0ABP8AA23_9ACTN</name>
<dbReference type="Proteomes" id="UP001501251">
    <property type="component" value="Unassembled WGS sequence"/>
</dbReference>
<keyword evidence="1" id="KW-0233">DNA recombination</keyword>
<evidence type="ECO:0000313" key="3">
    <source>
        <dbReference type="EMBL" id="GAA4180423.1"/>
    </source>
</evidence>
<dbReference type="InterPro" id="IPR013762">
    <property type="entry name" value="Integrase-like_cat_sf"/>
</dbReference>
<feature type="region of interest" description="Disordered" evidence="2">
    <location>
        <begin position="34"/>
        <end position="53"/>
    </location>
</feature>
<dbReference type="EMBL" id="BAABAQ010000001">
    <property type="protein sequence ID" value="GAA4180423.1"/>
    <property type="molecule type" value="Genomic_DNA"/>
</dbReference>
<evidence type="ECO:0000256" key="2">
    <source>
        <dbReference type="SAM" id="MobiDB-lite"/>
    </source>
</evidence>
<keyword evidence="4" id="KW-1185">Reference proteome</keyword>
<dbReference type="SUPFAM" id="SSF56349">
    <property type="entry name" value="DNA breaking-rejoining enzymes"/>
    <property type="match status" value="1"/>
</dbReference>
<evidence type="ECO:0000313" key="4">
    <source>
        <dbReference type="Proteomes" id="UP001501251"/>
    </source>
</evidence>
<dbReference type="InterPro" id="IPR011010">
    <property type="entry name" value="DNA_brk_join_enz"/>
</dbReference>
<protein>
    <recommendedName>
        <fullName evidence="5">Tyr recombinase domain-containing protein</fullName>
    </recommendedName>
</protein>
<reference evidence="4" key="1">
    <citation type="journal article" date="2019" name="Int. J. Syst. Evol. Microbiol.">
        <title>The Global Catalogue of Microorganisms (GCM) 10K type strain sequencing project: providing services to taxonomists for standard genome sequencing and annotation.</title>
        <authorList>
            <consortium name="The Broad Institute Genomics Platform"/>
            <consortium name="The Broad Institute Genome Sequencing Center for Infectious Disease"/>
            <person name="Wu L."/>
            <person name="Ma J."/>
        </authorList>
    </citation>
    <scope>NUCLEOTIDE SEQUENCE [LARGE SCALE GENOMIC DNA]</scope>
    <source>
        <strain evidence="4">JCM 17388</strain>
    </source>
</reference>